<feature type="region of interest" description="Disordered" evidence="1">
    <location>
        <begin position="1"/>
        <end position="32"/>
    </location>
</feature>
<dbReference type="Proteomes" id="UP000192578">
    <property type="component" value="Unassembled WGS sequence"/>
</dbReference>
<evidence type="ECO:0000256" key="1">
    <source>
        <dbReference type="SAM" id="MobiDB-lite"/>
    </source>
</evidence>
<evidence type="ECO:0000313" key="3">
    <source>
        <dbReference type="Proteomes" id="UP000192578"/>
    </source>
</evidence>
<sequence>MASGMTGMTGMNPMTAMNPMNPFGESPGSLTSPDFGAGAGSLNGYGSSPVASYAPAGYNPLNPMNAYRSSSGSIGSICYCDVRINKLGSPGDLLYKLHYPTINAQTCQVAIQQCATACKTQAQRQLTGNVLFEEGGLENLAPDKDVSVGTVLCKDHGKIISPPGVIASVFAKPDACGRAQPIYDLTGEETRLCCTLIAHPYIRTEHVLVFSPECIAGVAPPAPAAGAAGAPAAGAAAPAAAAATVAPPAQAPEPVPGYNQIMPQFRHYDPMNAMMNAFG</sequence>
<keyword evidence="3" id="KW-1185">Reference proteome</keyword>
<comment type="caution">
    <text evidence="2">The sequence shown here is derived from an EMBL/GenBank/DDBJ whole genome shotgun (WGS) entry which is preliminary data.</text>
</comment>
<proteinExistence type="predicted"/>
<evidence type="ECO:0000313" key="2">
    <source>
        <dbReference type="EMBL" id="OQV11541.1"/>
    </source>
</evidence>
<name>A0A1W0W8K9_HYPEX</name>
<protein>
    <submittedName>
        <fullName evidence="2">Uncharacterized protein</fullName>
    </submittedName>
</protein>
<accession>A0A1W0W8K9</accession>
<dbReference type="AlphaFoldDB" id="A0A1W0W8K9"/>
<reference evidence="3" key="1">
    <citation type="submission" date="2017-01" db="EMBL/GenBank/DDBJ databases">
        <title>Comparative genomics of anhydrobiosis in the tardigrade Hypsibius dujardini.</title>
        <authorList>
            <person name="Yoshida Y."/>
            <person name="Koutsovoulos G."/>
            <person name="Laetsch D."/>
            <person name="Stevens L."/>
            <person name="Kumar S."/>
            <person name="Horikawa D."/>
            <person name="Ishino K."/>
            <person name="Komine S."/>
            <person name="Tomita M."/>
            <person name="Blaxter M."/>
            <person name="Arakawa K."/>
        </authorList>
    </citation>
    <scope>NUCLEOTIDE SEQUENCE [LARGE SCALE GENOMIC DNA]</scope>
    <source>
        <strain evidence="3">Z151</strain>
    </source>
</reference>
<organism evidence="2 3">
    <name type="scientific">Hypsibius exemplaris</name>
    <name type="common">Freshwater tardigrade</name>
    <dbReference type="NCBI Taxonomy" id="2072580"/>
    <lineage>
        <taxon>Eukaryota</taxon>
        <taxon>Metazoa</taxon>
        <taxon>Ecdysozoa</taxon>
        <taxon>Tardigrada</taxon>
        <taxon>Eutardigrada</taxon>
        <taxon>Parachela</taxon>
        <taxon>Hypsibioidea</taxon>
        <taxon>Hypsibiidae</taxon>
        <taxon>Hypsibius</taxon>
    </lineage>
</organism>
<feature type="compositionally biased region" description="Low complexity" evidence="1">
    <location>
        <begin position="1"/>
        <end position="22"/>
    </location>
</feature>
<gene>
    <name evidence="2" type="ORF">BV898_14197</name>
</gene>
<dbReference type="OrthoDB" id="10462893at2759"/>
<dbReference type="EMBL" id="MTYJ01000169">
    <property type="protein sequence ID" value="OQV11541.1"/>
    <property type="molecule type" value="Genomic_DNA"/>
</dbReference>